<sequence length="128" mass="14376">MTGPNRRKVLLVDDDPMVLESLGMLFEHYGWLVERVASGDQVLQAQICFEHDFAIVDERMDGVNGLDVIRALKSRSKAPVFMLTGCVEPELREEARRVGADGFFDKPIGARALMEGVEARLRRREGSD</sequence>
<dbReference type="Gene3D" id="3.40.50.2300">
    <property type="match status" value="1"/>
</dbReference>
<dbReference type="AlphaFoldDB" id="A0A7X1B3F3"/>
<feature type="domain" description="Response regulatory" evidence="4">
    <location>
        <begin position="8"/>
        <end position="121"/>
    </location>
</feature>
<dbReference type="CDD" id="cd00156">
    <property type="entry name" value="REC"/>
    <property type="match status" value="1"/>
</dbReference>
<name>A0A7X1B3F3_9BACT</name>
<evidence type="ECO:0000256" key="2">
    <source>
        <dbReference type="ARBA" id="ARBA00023012"/>
    </source>
</evidence>
<evidence type="ECO:0000313" key="6">
    <source>
        <dbReference type="Proteomes" id="UP000526501"/>
    </source>
</evidence>
<keyword evidence="2" id="KW-0902">Two-component regulatory system</keyword>
<evidence type="ECO:0000256" key="3">
    <source>
        <dbReference type="PROSITE-ProRule" id="PRU00169"/>
    </source>
</evidence>
<evidence type="ECO:0000259" key="4">
    <source>
        <dbReference type="PROSITE" id="PS50110"/>
    </source>
</evidence>
<dbReference type="InterPro" id="IPR011006">
    <property type="entry name" value="CheY-like_superfamily"/>
</dbReference>
<dbReference type="PANTHER" id="PTHR44591:SF14">
    <property type="entry name" value="PROTEIN PILG"/>
    <property type="match status" value="1"/>
</dbReference>
<keyword evidence="1 3" id="KW-0597">Phosphoprotein</keyword>
<evidence type="ECO:0000256" key="1">
    <source>
        <dbReference type="ARBA" id="ARBA00022553"/>
    </source>
</evidence>
<protein>
    <submittedName>
        <fullName evidence="5">Response regulator</fullName>
    </submittedName>
</protein>
<dbReference type="PROSITE" id="PS50110">
    <property type="entry name" value="RESPONSE_REGULATORY"/>
    <property type="match status" value="1"/>
</dbReference>
<evidence type="ECO:0000313" key="5">
    <source>
        <dbReference type="EMBL" id="MBC2604945.1"/>
    </source>
</evidence>
<dbReference type="SUPFAM" id="SSF52172">
    <property type="entry name" value="CheY-like"/>
    <property type="match status" value="1"/>
</dbReference>
<dbReference type="Proteomes" id="UP000526501">
    <property type="component" value="Unassembled WGS sequence"/>
</dbReference>
<reference evidence="5 6" key="1">
    <citation type="submission" date="2020-07" db="EMBL/GenBank/DDBJ databases">
        <authorList>
            <person name="Feng X."/>
        </authorList>
    </citation>
    <scope>NUCLEOTIDE SEQUENCE [LARGE SCALE GENOMIC DNA]</scope>
    <source>
        <strain evidence="5 6">JCM23202</strain>
    </source>
</reference>
<dbReference type="Pfam" id="PF00072">
    <property type="entry name" value="Response_reg"/>
    <property type="match status" value="1"/>
</dbReference>
<keyword evidence="6" id="KW-1185">Reference proteome</keyword>
<proteinExistence type="predicted"/>
<gene>
    <name evidence="5" type="ORF">H5P27_02705</name>
</gene>
<comment type="caution">
    <text evidence="5">The sequence shown here is derived from an EMBL/GenBank/DDBJ whole genome shotgun (WGS) entry which is preliminary data.</text>
</comment>
<accession>A0A7X1B3F3</accession>
<feature type="modified residue" description="4-aspartylphosphate" evidence="3">
    <location>
        <position position="57"/>
    </location>
</feature>
<dbReference type="PANTHER" id="PTHR44591">
    <property type="entry name" value="STRESS RESPONSE REGULATOR PROTEIN 1"/>
    <property type="match status" value="1"/>
</dbReference>
<organism evidence="5 6">
    <name type="scientific">Pelagicoccus albus</name>
    <dbReference type="NCBI Taxonomy" id="415222"/>
    <lineage>
        <taxon>Bacteria</taxon>
        <taxon>Pseudomonadati</taxon>
        <taxon>Verrucomicrobiota</taxon>
        <taxon>Opitutia</taxon>
        <taxon>Puniceicoccales</taxon>
        <taxon>Pelagicoccaceae</taxon>
        <taxon>Pelagicoccus</taxon>
    </lineage>
</organism>
<dbReference type="EMBL" id="JACHVC010000005">
    <property type="protein sequence ID" value="MBC2604945.1"/>
    <property type="molecule type" value="Genomic_DNA"/>
</dbReference>
<dbReference type="RefSeq" id="WP_185658835.1">
    <property type="nucleotide sequence ID" value="NZ_CAWPOO010000005.1"/>
</dbReference>
<dbReference type="InterPro" id="IPR001789">
    <property type="entry name" value="Sig_transdc_resp-reg_receiver"/>
</dbReference>
<dbReference type="SMART" id="SM00448">
    <property type="entry name" value="REC"/>
    <property type="match status" value="1"/>
</dbReference>
<dbReference type="GO" id="GO:0000160">
    <property type="term" value="P:phosphorelay signal transduction system"/>
    <property type="evidence" value="ECO:0007669"/>
    <property type="project" value="UniProtKB-KW"/>
</dbReference>
<dbReference type="InterPro" id="IPR050595">
    <property type="entry name" value="Bact_response_regulator"/>
</dbReference>